<evidence type="ECO:0000313" key="1">
    <source>
        <dbReference type="EMBL" id="MCA9383493.1"/>
    </source>
</evidence>
<protein>
    <submittedName>
        <fullName evidence="1">Uncharacterized protein</fullName>
    </submittedName>
</protein>
<gene>
    <name evidence="1" type="ORF">KC909_03950</name>
</gene>
<name>A0A955L6E0_9BACT</name>
<reference evidence="1" key="2">
    <citation type="journal article" date="2021" name="Microbiome">
        <title>Successional dynamics and alternative stable states in a saline activated sludge microbial community over 9 years.</title>
        <authorList>
            <person name="Wang Y."/>
            <person name="Ye J."/>
            <person name="Ju F."/>
            <person name="Liu L."/>
            <person name="Boyd J.A."/>
            <person name="Deng Y."/>
            <person name="Parks D.H."/>
            <person name="Jiang X."/>
            <person name="Yin X."/>
            <person name="Woodcroft B.J."/>
            <person name="Tyson G.W."/>
            <person name="Hugenholtz P."/>
            <person name="Polz M.F."/>
            <person name="Zhang T."/>
        </authorList>
    </citation>
    <scope>NUCLEOTIDE SEQUENCE</scope>
    <source>
        <strain evidence="1">HKST-UBA14</strain>
    </source>
</reference>
<sequence>MKDLSTRDNKIAAKIFQYQLNATTDAHLADELISFLNHKDHSRIDNARVRLLLKDIPTNNDSFIAGLAYCQYLMNGYYDYIYQFLLIKFTRTIDKQSLLDEINNVIERYAAEIGVNDAYAEFPDGEMHFFMPMIQLMLHKIPFKDTFITRFNINEELIDYKEFVKAMIHVQKLNISNNNKQADAIEKGDHDYSTKIKYIFEYSERSNNPEEFRLACANTLRAASGWDIWFVRLLKIFILI</sequence>
<proteinExistence type="predicted"/>
<dbReference type="Proteomes" id="UP000783287">
    <property type="component" value="Unassembled WGS sequence"/>
</dbReference>
<comment type="caution">
    <text evidence="1">The sequence shown here is derived from an EMBL/GenBank/DDBJ whole genome shotgun (WGS) entry which is preliminary data.</text>
</comment>
<accession>A0A955L6E0</accession>
<evidence type="ECO:0000313" key="2">
    <source>
        <dbReference type="Proteomes" id="UP000783287"/>
    </source>
</evidence>
<organism evidence="1 2">
    <name type="scientific">Candidatus Dojkabacteria bacterium</name>
    <dbReference type="NCBI Taxonomy" id="2099670"/>
    <lineage>
        <taxon>Bacteria</taxon>
        <taxon>Candidatus Dojkabacteria</taxon>
    </lineage>
</organism>
<reference evidence="1" key="1">
    <citation type="submission" date="2020-04" db="EMBL/GenBank/DDBJ databases">
        <authorList>
            <person name="Zhang T."/>
        </authorList>
    </citation>
    <scope>NUCLEOTIDE SEQUENCE</scope>
    <source>
        <strain evidence="1">HKST-UBA14</strain>
    </source>
</reference>
<dbReference type="AlphaFoldDB" id="A0A955L6E0"/>
<dbReference type="EMBL" id="JAGQLK010000078">
    <property type="protein sequence ID" value="MCA9383493.1"/>
    <property type="molecule type" value="Genomic_DNA"/>
</dbReference>